<feature type="domain" description="Glycosyltransferase subfamily 4-like N-terminal" evidence="3">
    <location>
        <begin position="18"/>
        <end position="203"/>
    </location>
</feature>
<evidence type="ECO:0000259" key="3">
    <source>
        <dbReference type="Pfam" id="PF13439"/>
    </source>
</evidence>
<evidence type="ECO:0000259" key="2">
    <source>
        <dbReference type="Pfam" id="PF00534"/>
    </source>
</evidence>
<keyword evidence="5" id="KW-1185">Reference proteome</keyword>
<dbReference type="Pfam" id="PF13692">
    <property type="entry name" value="Glyco_trans_1_4"/>
    <property type="match status" value="1"/>
</dbReference>
<keyword evidence="1 4" id="KW-0808">Transferase</keyword>
<dbReference type="GO" id="GO:0016757">
    <property type="term" value="F:glycosyltransferase activity"/>
    <property type="evidence" value="ECO:0007669"/>
    <property type="project" value="UniProtKB-KW"/>
</dbReference>
<dbReference type="InterPro" id="IPR001296">
    <property type="entry name" value="Glyco_trans_1"/>
</dbReference>
<dbReference type="Proteomes" id="UP001595961">
    <property type="component" value="Unassembled WGS sequence"/>
</dbReference>
<dbReference type="Gene3D" id="3.40.50.2000">
    <property type="entry name" value="Glycogen Phosphorylase B"/>
    <property type="match status" value="5"/>
</dbReference>
<dbReference type="InterPro" id="IPR028098">
    <property type="entry name" value="Glyco_trans_4-like_N"/>
</dbReference>
<feature type="domain" description="Glycosyl transferase family 1" evidence="2">
    <location>
        <begin position="224"/>
        <end position="379"/>
    </location>
</feature>
<dbReference type="Pfam" id="PF13439">
    <property type="entry name" value="Glyco_transf_4"/>
    <property type="match status" value="1"/>
</dbReference>
<dbReference type="PANTHER" id="PTHR46401:SF2">
    <property type="entry name" value="GLYCOSYLTRANSFERASE WBBK-RELATED"/>
    <property type="match status" value="1"/>
</dbReference>
<accession>A0ABV9BXB6</accession>
<dbReference type="PANTHER" id="PTHR46401">
    <property type="entry name" value="GLYCOSYLTRANSFERASE WBBK-RELATED"/>
    <property type="match status" value="1"/>
</dbReference>
<gene>
    <name evidence="4" type="ORF">ACFO5W_01470</name>
</gene>
<name>A0ABV9BXB6_9GAMM</name>
<dbReference type="CDD" id="cd03809">
    <property type="entry name" value="GT4_MtfB-like"/>
    <property type="match status" value="1"/>
</dbReference>
<dbReference type="EMBL" id="JBHSGA010000003">
    <property type="protein sequence ID" value="MFC4525292.1"/>
    <property type="molecule type" value="Genomic_DNA"/>
</dbReference>
<dbReference type="CDD" id="cd03801">
    <property type="entry name" value="GT4_PimA-like"/>
    <property type="match status" value="1"/>
</dbReference>
<comment type="caution">
    <text evidence="4">The sequence shown here is derived from an EMBL/GenBank/DDBJ whole genome shotgun (WGS) entry which is preliminary data.</text>
</comment>
<dbReference type="EC" id="2.4.-.-" evidence="4"/>
<keyword evidence="4" id="KW-0328">Glycosyltransferase</keyword>
<protein>
    <submittedName>
        <fullName evidence="4">Glycosyltransferase</fullName>
        <ecNumber evidence="4">2.4.-.-</ecNumber>
    </submittedName>
</protein>
<dbReference type="SUPFAM" id="SSF53756">
    <property type="entry name" value="UDP-Glycosyltransferase/glycogen phosphorylase"/>
    <property type="match status" value="3"/>
</dbReference>
<dbReference type="Pfam" id="PF00534">
    <property type="entry name" value="Glycos_transf_1"/>
    <property type="match status" value="1"/>
</dbReference>
<dbReference type="RefSeq" id="WP_266150041.1">
    <property type="nucleotide sequence ID" value="NZ_JAPDPF010000003.1"/>
</dbReference>
<organism evidence="4 5">
    <name type="scientific">Dyella halodurans</name>
    <dbReference type="NCBI Taxonomy" id="1920171"/>
    <lineage>
        <taxon>Bacteria</taxon>
        <taxon>Pseudomonadati</taxon>
        <taxon>Pseudomonadota</taxon>
        <taxon>Gammaproteobacteria</taxon>
        <taxon>Lysobacterales</taxon>
        <taxon>Rhodanobacteraceae</taxon>
        <taxon>Dyella</taxon>
    </lineage>
</organism>
<proteinExistence type="predicted"/>
<evidence type="ECO:0000256" key="1">
    <source>
        <dbReference type="ARBA" id="ARBA00022679"/>
    </source>
</evidence>
<reference evidence="5" key="1">
    <citation type="journal article" date="2019" name="Int. J. Syst. Evol. Microbiol.">
        <title>The Global Catalogue of Microorganisms (GCM) 10K type strain sequencing project: providing services to taxonomists for standard genome sequencing and annotation.</title>
        <authorList>
            <consortium name="The Broad Institute Genomics Platform"/>
            <consortium name="The Broad Institute Genome Sequencing Center for Infectious Disease"/>
            <person name="Wu L."/>
            <person name="Ma J."/>
        </authorList>
    </citation>
    <scope>NUCLEOTIDE SEQUENCE [LARGE SCALE GENOMIC DNA]</scope>
    <source>
        <strain evidence="5">CCM 4481</strain>
    </source>
</reference>
<sequence>MRIVVDLQGAQTASRHRGIGRYSMALAQAVARNAGAHDVWVALNASFEATIPDLRAAFDTLLPATRIVRFDVPPGTAWNEPSHRWRRDISERLREGFLRDLEPDFVHVSSLFEGTADSAITSVGLLPSVMRTGVTLYDLIPLHKPDEYLRAGWVRDWYYSKIESLKRADVLLAISGHAREEAIQTLGLSPERVVNISSAVSPDFRPMEVTPAERSRLRAVYSIDKPYVMYSGAMDPRKNVEALMKAFAALPDGMAGRYQLVIAGKIADADLERLKAAARKFQVEDRTVFTGYVSDADLILLYNAANLYVFPSLHEGFGLPALEAMACGVATIGSNTTSVPEVIGRADAMFDPTSVDAIAHLMGRALGDGDYHRSLREHALRHAATFSWDASAKRLIQAFEATAERSKSRAAWTSVREDISLRYRELIAAVAAVPRDASEATEGDRIAVARTLASNQEEAVHAARTSTPLEAGFTWRVEGPFDSSYSLALVNREVALALSKDGIEVALHSTEGPGDFPANPEFLKARPDLAELHRRTATITPGDADVSSRLLYPPRVADMTSRFNLLHTYAWEESGFPPEWVDAFNESLQGLSTLSTHVRKIMIDNGVSVPISLGMAGIDHWDRVTAEDGYRVDGKSFRFLHVSSCFPRKGADVLLKAFGQAFTAADDVSLIIKTFANPHNEVHTWLREAKGDRTDFPDVRIIEEDLSDERLKALYAQCHALVAPSRAEGFGLPLAEAMISGLAVITTAWGGQTDFCSPETAWLVDYDFAEAKTHFNLFHSVWAEPLLASLAQAMREVWSVDPETRAERVRRGQDLLREKFKWSDVSERMIGFVRWLSNSPRTRPPRIGWVSTWNKRCGIASYSAHLVGHMPTTGLQVFASTSAELTAPDGGNVVRCWDADAPDHLFGLSNAVAQACPDIVVIQFQYGFFEFPALSRFMLEQKHAGRVVVAMLHATQDPAHVPTRKLSMLAQALRQCDRVLVHGIADLNRLKALGVVDNAAIVPHGIPSFAHDTAGPKAPRFRVASYGFCLPHKGLPQLLEAVAELIRQGKDIELLMLNAEYPVGESAELARSLAAHIKELGVEDRINLVTDYLSDGESFRQLSTADLIVFPYQETGESSSAAVRYGLAVGRPVAVTPISIFDDVGGAVYRLPGTTVEQMAIGLAGIIDGHPAAATIAATADRWREAHQYTTLGRRLYNMLFALYANHPGVLTGSASDEAARSLVSTRKI</sequence>
<evidence type="ECO:0000313" key="4">
    <source>
        <dbReference type="EMBL" id="MFC4525292.1"/>
    </source>
</evidence>
<evidence type="ECO:0000313" key="5">
    <source>
        <dbReference type="Proteomes" id="UP001595961"/>
    </source>
</evidence>